<accession>A0A1X0R2S1</accession>
<organism evidence="3">
    <name type="scientific">Rhizopus microsporus var. microsporus</name>
    <dbReference type="NCBI Taxonomy" id="86635"/>
    <lineage>
        <taxon>Eukaryota</taxon>
        <taxon>Fungi</taxon>
        <taxon>Fungi incertae sedis</taxon>
        <taxon>Mucoromycota</taxon>
        <taxon>Mucoromycotina</taxon>
        <taxon>Mucoromycetes</taxon>
        <taxon>Mucorales</taxon>
        <taxon>Mucorineae</taxon>
        <taxon>Rhizopodaceae</taxon>
        <taxon>Rhizopus</taxon>
    </lineage>
</organism>
<dbReference type="SUPFAM" id="SSF52833">
    <property type="entry name" value="Thioredoxin-like"/>
    <property type="match status" value="1"/>
</dbReference>
<dbReference type="GO" id="GO:0005737">
    <property type="term" value="C:cytoplasm"/>
    <property type="evidence" value="ECO:0007669"/>
    <property type="project" value="TreeGrafter"/>
</dbReference>
<dbReference type="GO" id="GO:0004602">
    <property type="term" value="F:glutathione peroxidase activity"/>
    <property type="evidence" value="ECO:0007669"/>
    <property type="project" value="UniProtKB-ARBA"/>
</dbReference>
<dbReference type="PANTHER" id="PTHR45694">
    <property type="entry name" value="GLUTAREDOXIN 2"/>
    <property type="match status" value="1"/>
</dbReference>
<feature type="domain" description="Glutaredoxin" evidence="2">
    <location>
        <begin position="21"/>
        <end position="83"/>
    </location>
</feature>
<sequence>MSAIANGVKEFVKKAIADNKVTIFSKTYCGYSIRAKDLFDDINVGYKAIELNERPDGVDIQECLKELTKQSTVPNVFINQQHVGGYSDLESAYTSGKLKKLLQEAGIDTKNL</sequence>
<dbReference type="CDD" id="cd03419">
    <property type="entry name" value="GRX_GRXh_1_2_like"/>
    <property type="match status" value="1"/>
</dbReference>
<dbReference type="GO" id="GO:0015038">
    <property type="term" value="F:glutathione disulfide oxidoreductase activity"/>
    <property type="evidence" value="ECO:0007669"/>
    <property type="project" value="TreeGrafter"/>
</dbReference>
<dbReference type="Gene3D" id="3.40.30.10">
    <property type="entry name" value="Glutaredoxin"/>
    <property type="match status" value="1"/>
</dbReference>
<proteinExistence type="predicted"/>
<dbReference type="FunFam" id="3.40.30.10:FF:000026">
    <property type="entry name" value="Glutaredoxin 2"/>
    <property type="match status" value="1"/>
</dbReference>
<dbReference type="NCBIfam" id="TIGR02180">
    <property type="entry name" value="GRX_euk"/>
    <property type="match status" value="1"/>
</dbReference>
<dbReference type="InterPro" id="IPR011899">
    <property type="entry name" value="Glutaredoxin_euk/vir"/>
</dbReference>
<dbReference type="EMBL" id="KV921925">
    <property type="protein sequence ID" value="ORE06317.1"/>
    <property type="molecule type" value="Genomic_DNA"/>
</dbReference>
<evidence type="ECO:0000256" key="1">
    <source>
        <dbReference type="ARBA" id="ARBA00023284"/>
    </source>
</evidence>
<dbReference type="VEuPathDB" id="FungiDB:BCV72DRAFT_250072"/>
<dbReference type="GO" id="GO:0034599">
    <property type="term" value="P:cellular response to oxidative stress"/>
    <property type="evidence" value="ECO:0007669"/>
    <property type="project" value="TreeGrafter"/>
</dbReference>
<dbReference type="InterPro" id="IPR002109">
    <property type="entry name" value="Glutaredoxin"/>
</dbReference>
<dbReference type="AlphaFoldDB" id="A0A1X0R2S1"/>
<dbReference type="PROSITE" id="PS51354">
    <property type="entry name" value="GLUTAREDOXIN_2"/>
    <property type="match status" value="1"/>
</dbReference>
<dbReference type="Pfam" id="PF00462">
    <property type="entry name" value="Glutaredoxin"/>
    <property type="match status" value="1"/>
</dbReference>
<name>A0A1X0R2S1_RHIZD</name>
<dbReference type="InterPro" id="IPR014025">
    <property type="entry name" value="Glutaredoxin_subgr"/>
</dbReference>
<keyword evidence="1" id="KW-0676">Redox-active center</keyword>
<evidence type="ECO:0000259" key="2">
    <source>
        <dbReference type="Pfam" id="PF00462"/>
    </source>
</evidence>
<reference evidence="3" key="1">
    <citation type="journal article" date="2016" name="Proc. Natl. Acad. Sci. U.S.A.">
        <title>Lipid metabolic changes in an early divergent fungus govern the establishment of a mutualistic symbiosis with endobacteria.</title>
        <authorList>
            <person name="Lastovetsky O.A."/>
            <person name="Gaspar M.L."/>
            <person name="Mondo S.J."/>
            <person name="LaButti K.M."/>
            <person name="Sandor L."/>
            <person name="Grigoriev I.V."/>
            <person name="Henry S.A."/>
            <person name="Pawlowska T.E."/>
        </authorList>
    </citation>
    <scope>NUCLEOTIDE SEQUENCE [LARGE SCALE GENOMIC DNA]</scope>
    <source>
        <strain evidence="3">ATCC 52814</strain>
    </source>
</reference>
<dbReference type="PRINTS" id="PR00160">
    <property type="entry name" value="GLUTAREDOXIN"/>
</dbReference>
<evidence type="ECO:0000313" key="3">
    <source>
        <dbReference type="EMBL" id="ORE06317.1"/>
    </source>
</evidence>
<dbReference type="Proteomes" id="UP000242414">
    <property type="component" value="Unassembled WGS sequence"/>
</dbReference>
<dbReference type="OrthoDB" id="418495at2759"/>
<protein>
    <submittedName>
        <fullName evidence="3">Glutaredoxin</fullName>
    </submittedName>
</protein>
<gene>
    <name evidence="3" type="ORF">BCV72DRAFT_250072</name>
</gene>
<dbReference type="PANTHER" id="PTHR45694:SF18">
    <property type="entry name" value="GLUTAREDOXIN-1-RELATED"/>
    <property type="match status" value="1"/>
</dbReference>
<dbReference type="InterPro" id="IPR036249">
    <property type="entry name" value="Thioredoxin-like_sf"/>
</dbReference>